<evidence type="ECO:0000256" key="1">
    <source>
        <dbReference type="SAM" id="MobiDB-lite"/>
    </source>
</evidence>
<dbReference type="InParanoid" id="C5M079"/>
<name>C5M079_PERM5</name>
<protein>
    <submittedName>
        <fullName evidence="2">Uncharacterized protein</fullName>
    </submittedName>
</protein>
<dbReference type="Proteomes" id="UP000007800">
    <property type="component" value="Unassembled WGS sequence"/>
</dbReference>
<evidence type="ECO:0000313" key="2">
    <source>
        <dbReference type="EMBL" id="EEQ97657.1"/>
    </source>
</evidence>
<feature type="non-terminal residue" evidence="2">
    <location>
        <position position="74"/>
    </location>
</feature>
<sequence length="74" mass="7882">ATGDSRSWHTGESEGGADPTLAARDEFWWTRGHLASGGASDLWDRDQSDELSGVSDALQSRGKTLSGTGSNTEW</sequence>
<dbReference type="EMBL" id="GG687015">
    <property type="protein sequence ID" value="EEQ97657.1"/>
    <property type="molecule type" value="Genomic_DNA"/>
</dbReference>
<feature type="region of interest" description="Disordered" evidence="1">
    <location>
        <begin position="1"/>
        <end position="21"/>
    </location>
</feature>
<proteinExistence type="predicted"/>
<evidence type="ECO:0000313" key="3">
    <source>
        <dbReference type="Proteomes" id="UP000007800"/>
    </source>
</evidence>
<keyword evidence="3" id="KW-1185">Reference proteome</keyword>
<dbReference type="RefSeq" id="XP_002764940.1">
    <property type="nucleotide sequence ID" value="XM_002764894.1"/>
</dbReference>
<dbReference type="GeneID" id="9036934"/>
<gene>
    <name evidence="2" type="ORF">Pmar_PMAR007508</name>
</gene>
<dbReference type="AlphaFoldDB" id="C5M079"/>
<feature type="compositionally biased region" description="Basic and acidic residues" evidence="1">
    <location>
        <begin position="1"/>
        <end position="12"/>
    </location>
</feature>
<feature type="non-terminal residue" evidence="2">
    <location>
        <position position="1"/>
    </location>
</feature>
<feature type="compositionally biased region" description="Polar residues" evidence="1">
    <location>
        <begin position="57"/>
        <end position="74"/>
    </location>
</feature>
<feature type="region of interest" description="Disordered" evidence="1">
    <location>
        <begin position="37"/>
        <end position="74"/>
    </location>
</feature>
<reference evidence="2 3" key="1">
    <citation type="submission" date="2008-07" db="EMBL/GenBank/DDBJ databases">
        <authorList>
            <person name="El-Sayed N."/>
            <person name="Caler E."/>
            <person name="Inman J."/>
            <person name="Amedeo P."/>
            <person name="Hass B."/>
            <person name="Wortman J."/>
        </authorList>
    </citation>
    <scope>NUCLEOTIDE SEQUENCE [LARGE SCALE GENOMIC DNA]</scope>
    <source>
        <strain evidence="3">ATCC 50983 / TXsc</strain>
    </source>
</reference>
<organism evidence="3">
    <name type="scientific">Perkinsus marinus (strain ATCC 50983 / TXsc)</name>
    <dbReference type="NCBI Taxonomy" id="423536"/>
    <lineage>
        <taxon>Eukaryota</taxon>
        <taxon>Sar</taxon>
        <taxon>Alveolata</taxon>
        <taxon>Perkinsozoa</taxon>
        <taxon>Perkinsea</taxon>
        <taxon>Perkinsida</taxon>
        <taxon>Perkinsidae</taxon>
        <taxon>Perkinsus</taxon>
    </lineage>
</organism>
<accession>C5M079</accession>